<reference evidence="2 3" key="1">
    <citation type="journal article" date="2019" name="Sci. Rep.">
        <title>Orb-weaving spider Araneus ventricosus genome elucidates the spidroin gene catalogue.</title>
        <authorList>
            <person name="Kono N."/>
            <person name="Nakamura H."/>
            <person name="Ohtoshi R."/>
            <person name="Moran D.A.P."/>
            <person name="Shinohara A."/>
            <person name="Yoshida Y."/>
            <person name="Fujiwara M."/>
            <person name="Mori M."/>
            <person name="Tomita M."/>
            <person name="Arakawa K."/>
        </authorList>
    </citation>
    <scope>NUCLEOTIDE SEQUENCE [LARGE SCALE GENOMIC DNA]</scope>
</reference>
<evidence type="ECO:0000313" key="1">
    <source>
        <dbReference type="EMBL" id="GBN29556.1"/>
    </source>
</evidence>
<evidence type="ECO:0000313" key="3">
    <source>
        <dbReference type="Proteomes" id="UP000499080"/>
    </source>
</evidence>
<protein>
    <submittedName>
        <fullName evidence="2">Uncharacterized protein</fullName>
    </submittedName>
</protein>
<dbReference type="EMBL" id="BGPR01007803">
    <property type="protein sequence ID" value="GBN29652.1"/>
    <property type="molecule type" value="Genomic_DNA"/>
</dbReference>
<comment type="caution">
    <text evidence="2">The sequence shown here is derived from an EMBL/GenBank/DDBJ whole genome shotgun (WGS) entry which is preliminary data.</text>
</comment>
<sequence length="96" mass="10993">MRACCTLDYTEWFKRLHVGMVRSLDRGCQLRSNPRVDSKRDVNIAKVTGGYYAFVTNLRPLEGTILGLLLKSTIHPSHLRDCCYRLGKTFILGDFI</sequence>
<proteinExistence type="predicted"/>
<name>A0A4Y2MST5_ARAVE</name>
<dbReference type="AlphaFoldDB" id="A0A4Y2MST5"/>
<dbReference type="Proteomes" id="UP000499080">
    <property type="component" value="Unassembled WGS sequence"/>
</dbReference>
<organism evidence="2 3">
    <name type="scientific">Araneus ventricosus</name>
    <name type="common">Orbweaver spider</name>
    <name type="synonym">Epeira ventricosa</name>
    <dbReference type="NCBI Taxonomy" id="182803"/>
    <lineage>
        <taxon>Eukaryota</taxon>
        <taxon>Metazoa</taxon>
        <taxon>Ecdysozoa</taxon>
        <taxon>Arthropoda</taxon>
        <taxon>Chelicerata</taxon>
        <taxon>Arachnida</taxon>
        <taxon>Araneae</taxon>
        <taxon>Araneomorphae</taxon>
        <taxon>Entelegynae</taxon>
        <taxon>Araneoidea</taxon>
        <taxon>Araneidae</taxon>
        <taxon>Araneus</taxon>
    </lineage>
</organism>
<dbReference type="EMBL" id="BGPR01007794">
    <property type="protein sequence ID" value="GBN29556.1"/>
    <property type="molecule type" value="Genomic_DNA"/>
</dbReference>
<keyword evidence="3" id="KW-1185">Reference proteome</keyword>
<accession>A0A4Y2MST5</accession>
<gene>
    <name evidence="1" type="ORF">AVEN_229487_1</name>
    <name evidence="2" type="ORF">AVEN_93148_1</name>
</gene>
<evidence type="ECO:0000313" key="2">
    <source>
        <dbReference type="EMBL" id="GBN29652.1"/>
    </source>
</evidence>